<evidence type="ECO:0000256" key="5">
    <source>
        <dbReference type="SAM" id="MobiDB-lite"/>
    </source>
</evidence>
<evidence type="ECO:0000313" key="8">
    <source>
        <dbReference type="Proteomes" id="UP001201812"/>
    </source>
</evidence>
<comment type="similarity">
    <text evidence="2">Belongs to the glycosyl hydrolase 20 family.</text>
</comment>
<feature type="region of interest" description="Disordered" evidence="5">
    <location>
        <begin position="1"/>
        <end position="99"/>
    </location>
</feature>
<dbReference type="EMBL" id="JAKKPZ010000982">
    <property type="protein sequence ID" value="KAI1691189.1"/>
    <property type="molecule type" value="Genomic_DNA"/>
</dbReference>
<dbReference type="GO" id="GO:0005975">
    <property type="term" value="P:carbohydrate metabolic process"/>
    <property type="evidence" value="ECO:0007669"/>
    <property type="project" value="InterPro"/>
</dbReference>
<dbReference type="InterPro" id="IPR015883">
    <property type="entry name" value="Glyco_hydro_20_cat"/>
</dbReference>
<dbReference type="SUPFAM" id="SSF51445">
    <property type="entry name" value="(Trans)glycosidases"/>
    <property type="match status" value="1"/>
</dbReference>
<evidence type="ECO:0000256" key="3">
    <source>
        <dbReference type="ARBA" id="ARBA00012663"/>
    </source>
</evidence>
<name>A0AAD4MEM1_9BILA</name>
<dbReference type="InterPro" id="IPR017853">
    <property type="entry name" value="GH"/>
</dbReference>
<dbReference type="Proteomes" id="UP001201812">
    <property type="component" value="Unassembled WGS sequence"/>
</dbReference>
<organism evidence="7 8">
    <name type="scientific">Ditylenchus destructor</name>
    <dbReference type="NCBI Taxonomy" id="166010"/>
    <lineage>
        <taxon>Eukaryota</taxon>
        <taxon>Metazoa</taxon>
        <taxon>Ecdysozoa</taxon>
        <taxon>Nematoda</taxon>
        <taxon>Chromadorea</taxon>
        <taxon>Rhabditida</taxon>
        <taxon>Tylenchina</taxon>
        <taxon>Tylenchomorpha</taxon>
        <taxon>Sphaerularioidea</taxon>
        <taxon>Anguinidae</taxon>
        <taxon>Anguininae</taxon>
        <taxon>Ditylenchus</taxon>
    </lineage>
</organism>
<feature type="compositionally biased region" description="Gly residues" evidence="5">
    <location>
        <begin position="69"/>
        <end position="78"/>
    </location>
</feature>
<dbReference type="PANTHER" id="PTHR22600">
    <property type="entry name" value="BETA-HEXOSAMINIDASE"/>
    <property type="match status" value="1"/>
</dbReference>
<comment type="caution">
    <text evidence="7">The sequence shown here is derived from an EMBL/GenBank/DDBJ whole genome shotgun (WGS) entry which is preliminary data.</text>
</comment>
<keyword evidence="8" id="KW-1185">Reference proteome</keyword>
<feature type="compositionally biased region" description="Basic and acidic residues" evidence="5">
    <location>
        <begin position="13"/>
        <end position="25"/>
    </location>
</feature>
<dbReference type="InterPro" id="IPR025705">
    <property type="entry name" value="Beta_hexosaminidase_sua/sub"/>
</dbReference>
<dbReference type="GO" id="GO:0030203">
    <property type="term" value="P:glycosaminoglycan metabolic process"/>
    <property type="evidence" value="ECO:0007669"/>
    <property type="project" value="TreeGrafter"/>
</dbReference>
<keyword evidence="4 7" id="KW-0378">Hydrolase</keyword>
<accession>A0AAD4MEM1</accession>
<dbReference type="AlphaFoldDB" id="A0AAD4MEM1"/>
<feature type="domain" description="Glycoside hydrolase family 20 catalytic" evidence="6">
    <location>
        <begin position="157"/>
        <end position="223"/>
    </location>
</feature>
<dbReference type="Gene3D" id="3.20.20.80">
    <property type="entry name" value="Glycosidases"/>
    <property type="match status" value="1"/>
</dbReference>
<proteinExistence type="inferred from homology"/>
<evidence type="ECO:0000313" key="7">
    <source>
        <dbReference type="EMBL" id="KAI1691189.1"/>
    </source>
</evidence>
<evidence type="ECO:0000256" key="1">
    <source>
        <dbReference type="ARBA" id="ARBA00001231"/>
    </source>
</evidence>
<evidence type="ECO:0000259" key="6">
    <source>
        <dbReference type="Pfam" id="PF00728"/>
    </source>
</evidence>
<comment type="catalytic activity">
    <reaction evidence="1">
        <text>Hydrolysis of terminal non-reducing N-acetyl-D-hexosamine residues in N-acetyl-beta-D-hexosaminides.</text>
        <dbReference type="EC" id="3.2.1.52"/>
    </reaction>
</comment>
<dbReference type="EC" id="3.2.1.52" evidence="3"/>
<reference evidence="7" key="1">
    <citation type="submission" date="2022-01" db="EMBL/GenBank/DDBJ databases">
        <title>Genome Sequence Resource for Two Populations of Ditylenchus destructor, the Migratory Endoparasitic Phytonematode.</title>
        <authorList>
            <person name="Zhang H."/>
            <person name="Lin R."/>
            <person name="Xie B."/>
        </authorList>
    </citation>
    <scope>NUCLEOTIDE SEQUENCE</scope>
    <source>
        <strain evidence="7">BazhouSP</strain>
    </source>
</reference>
<dbReference type="PRINTS" id="PR00738">
    <property type="entry name" value="GLHYDRLASE20"/>
</dbReference>
<sequence length="245" mass="26070">MTNEAKLPPKGGADPHRWLTAERAFDLQADGPPPGDGRGDPPQAGAGGSRGRHRRSARGRRGDACGSRPGLGGAGIGGARPDRGKGGRQAAAVGPRRSVGEAGCGGLCARRQAGRHHRPRRRWVFGASHALRSLAQQAAFENGMMKPLRVEDAPRWGFRGLHLDVGRNSQNDRAEILKLVDAMAAFKLNKLHLHLAEDEGWRIEIPALPELAQIGGKRCHDPEENVCLLPHSAPGRTGPATSTAI</sequence>
<feature type="compositionally biased region" description="Basic residues" evidence="5">
    <location>
        <begin position="50"/>
        <end position="59"/>
    </location>
</feature>
<dbReference type="PANTHER" id="PTHR22600:SF57">
    <property type="entry name" value="BETA-N-ACETYLHEXOSAMINIDASE"/>
    <property type="match status" value="1"/>
</dbReference>
<gene>
    <name evidence="7" type="ORF">DdX_22047</name>
</gene>
<dbReference type="Pfam" id="PF00728">
    <property type="entry name" value="Glyco_hydro_20"/>
    <property type="match status" value="1"/>
</dbReference>
<evidence type="ECO:0000256" key="4">
    <source>
        <dbReference type="ARBA" id="ARBA00022801"/>
    </source>
</evidence>
<dbReference type="GO" id="GO:0016020">
    <property type="term" value="C:membrane"/>
    <property type="evidence" value="ECO:0007669"/>
    <property type="project" value="TreeGrafter"/>
</dbReference>
<protein>
    <recommendedName>
        <fullName evidence="3">beta-N-acetylhexosaminidase</fullName>
        <ecNumber evidence="3">3.2.1.52</ecNumber>
    </recommendedName>
</protein>
<evidence type="ECO:0000256" key="2">
    <source>
        <dbReference type="ARBA" id="ARBA00006285"/>
    </source>
</evidence>
<dbReference type="GO" id="GO:0004563">
    <property type="term" value="F:beta-N-acetylhexosaminidase activity"/>
    <property type="evidence" value="ECO:0007669"/>
    <property type="project" value="UniProtKB-EC"/>
</dbReference>